<keyword evidence="1" id="KW-0325">Glycoprotein</keyword>
<accession>A0A6J0N2A9</accession>
<dbReference type="InterPro" id="IPR030675">
    <property type="entry name" value="BPI/LBP"/>
</dbReference>
<dbReference type="KEGG" id="rsz:108849474"/>
<evidence type="ECO:0000256" key="3">
    <source>
        <dbReference type="SAM" id="SignalP"/>
    </source>
</evidence>
<dbReference type="CDD" id="cd00026">
    <property type="entry name" value="BPI2"/>
    <property type="match status" value="1"/>
</dbReference>
<evidence type="ECO:0000313" key="7">
    <source>
        <dbReference type="RefSeq" id="XP_018478564.1"/>
    </source>
</evidence>
<reference evidence="6" key="1">
    <citation type="journal article" date="2019" name="Database">
        <title>The radish genome database (RadishGD): an integrated information resource for radish genomics.</title>
        <authorList>
            <person name="Yu H.J."/>
            <person name="Baek S."/>
            <person name="Lee Y.J."/>
            <person name="Cho A."/>
            <person name="Mun J.H."/>
        </authorList>
    </citation>
    <scope>NUCLEOTIDE SEQUENCE [LARGE SCALE GENOMIC DNA]</scope>
    <source>
        <strain evidence="6">cv. WK10039</strain>
    </source>
</reference>
<evidence type="ECO:0000313" key="8">
    <source>
        <dbReference type="RefSeq" id="XP_056852995.1"/>
    </source>
</evidence>
<evidence type="ECO:0000259" key="4">
    <source>
        <dbReference type="SMART" id="SM00328"/>
    </source>
</evidence>
<dbReference type="SMART" id="SM00328">
    <property type="entry name" value="BPI1"/>
    <property type="match status" value="1"/>
</dbReference>
<dbReference type="FunFam" id="3.15.10.10:FF:000001">
    <property type="entry name" value="phospholipid transfer protein-like"/>
    <property type="match status" value="1"/>
</dbReference>
<name>A0A6J0N2A9_RAPSA</name>
<protein>
    <submittedName>
        <fullName evidence="7 8">BPI/LBP family protein At1g04970 isoform X1</fullName>
    </submittedName>
</protein>
<dbReference type="KEGG" id="rsz:130494243"/>
<proteinExistence type="inferred from homology"/>
<dbReference type="Gene3D" id="3.15.20.10">
    <property type="entry name" value="Bactericidal permeability-increasing protein, domain 2"/>
    <property type="match status" value="1"/>
</dbReference>
<reference evidence="7 8" key="2">
    <citation type="submission" date="2025-04" db="UniProtKB">
        <authorList>
            <consortium name="RefSeq"/>
        </authorList>
    </citation>
    <scope>IDENTIFICATION</scope>
    <source>
        <tissue evidence="7 8">Leaf</tissue>
    </source>
</reference>
<dbReference type="CDD" id="cd00025">
    <property type="entry name" value="BPI1"/>
    <property type="match status" value="1"/>
</dbReference>
<dbReference type="PANTHER" id="PTHR46801:SF6">
    <property type="entry name" value="LIPID-BINDING SERUM GLYCOPROTEIN C-TERMINAL DOMAIN-CONTAINING PROTEIN"/>
    <property type="match status" value="1"/>
</dbReference>
<dbReference type="Pfam" id="PF02886">
    <property type="entry name" value="LBP_BPI_CETP_C"/>
    <property type="match status" value="1"/>
</dbReference>
<comment type="similarity">
    <text evidence="2">Belongs to the BPI/LBP/Plunc superfamily. BPI/LBP (TC 1.C.40) family.</text>
</comment>
<dbReference type="Gene3D" id="3.15.10.10">
    <property type="entry name" value="Bactericidal permeability-increasing protein, domain 1"/>
    <property type="match status" value="1"/>
</dbReference>
<evidence type="ECO:0000256" key="2">
    <source>
        <dbReference type="ARBA" id="ARBA00060933"/>
    </source>
</evidence>
<feature type="domain" description="Lipid-binding serum glycoprotein N-terminal" evidence="4">
    <location>
        <begin position="34"/>
        <end position="259"/>
    </location>
</feature>
<dbReference type="Proteomes" id="UP000504610">
    <property type="component" value="Chromosome 1"/>
</dbReference>
<dbReference type="InterPro" id="IPR045897">
    <property type="entry name" value="BPI/LBP_pln"/>
</dbReference>
<dbReference type="PIRSF" id="PIRSF002417">
    <property type="entry name" value="Lipid_binding_protein"/>
    <property type="match status" value="1"/>
</dbReference>
<dbReference type="PANTHER" id="PTHR46801">
    <property type="entry name" value="OS06G0309200 PROTEIN"/>
    <property type="match status" value="1"/>
</dbReference>
<dbReference type="AlphaFoldDB" id="A0A6J0N2A9"/>
<organism evidence="6 7">
    <name type="scientific">Raphanus sativus</name>
    <name type="common">Radish</name>
    <name type="synonym">Raphanus raphanistrum var. sativus</name>
    <dbReference type="NCBI Taxonomy" id="3726"/>
    <lineage>
        <taxon>Eukaryota</taxon>
        <taxon>Viridiplantae</taxon>
        <taxon>Streptophyta</taxon>
        <taxon>Embryophyta</taxon>
        <taxon>Tracheophyta</taxon>
        <taxon>Spermatophyta</taxon>
        <taxon>Magnoliopsida</taxon>
        <taxon>eudicotyledons</taxon>
        <taxon>Gunneridae</taxon>
        <taxon>Pentapetalae</taxon>
        <taxon>rosids</taxon>
        <taxon>malvids</taxon>
        <taxon>Brassicales</taxon>
        <taxon>Brassicaceae</taxon>
        <taxon>Brassiceae</taxon>
        <taxon>Raphanus</taxon>
    </lineage>
</organism>
<dbReference type="RefSeq" id="XP_056852995.1">
    <property type="nucleotide sequence ID" value="XM_056997015.1"/>
</dbReference>
<dbReference type="GO" id="GO:0008289">
    <property type="term" value="F:lipid binding"/>
    <property type="evidence" value="ECO:0007669"/>
    <property type="project" value="InterPro"/>
</dbReference>
<gene>
    <name evidence="7" type="primary">LOC108849474</name>
    <name evidence="8" type="synonym">LOC130494243</name>
</gene>
<keyword evidence="3" id="KW-0732">Signal</keyword>
<evidence type="ECO:0000259" key="5">
    <source>
        <dbReference type="SMART" id="SM00329"/>
    </source>
</evidence>
<evidence type="ECO:0000256" key="1">
    <source>
        <dbReference type="ARBA" id="ARBA00023180"/>
    </source>
</evidence>
<dbReference type="RefSeq" id="XP_018478564.1">
    <property type="nucleotide sequence ID" value="XM_018623062.2"/>
</dbReference>
<dbReference type="SUPFAM" id="SSF55394">
    <property type="entry name" value="Bactericidal permeability-increasing protein, BPI"/>
    <property type="match status" value="2"/>
</dbReference>
<evidence type="ECO:0000313" key="6">
    <source>
        <dbReference type="Proteomes" id="UP000504610"/>
    </source>
</evidence>
<dbReference type="Pfam" id="PF01273">
    <property type="entry name" value="LBP_BPI_CETP"/>
    <property type="match status" value="1"/>
</dbReference>
<feature type="chain" id="PRO_5044637790" evidence="3">
    <location>
        <begin position="25"/>
        <end position="505"/>
    </location>
</feature>
<feature type="domain" description="Lipid-binding serum glycoprotein C-terminal" evidence="5">
    <location>
        <begin position="279"/>
        <end position="477"/>
    </location>
</feature>
<dbReference type="SMART" id="SM00329">
    <property type="entry name" value="BPI2"/>
    <property type="match status" value="1"/>
</dbReference>
<dbReference type="InterPro" id="IPR017942">
    <property type="entry name" value="Lipid-bd_serum_glycop_N"/>
</dbReference>
<keyword evidence="6" id="KW-1185">Reference proteome</keyword>
<dbReference type="InterPro" id="IPR017943">
    <property type="entry name" value="Bactericidal_perm-incr_a/b_dom"/>
</dbReference>
<sequence length="505" mass="55393">MDVIRWCFFFFLLLQTFFFSPSHTQTDSFTSILISQNGLDFVKNLLVNKAIASIIPLQIPRIEKSVRIPFLGGIDVVVSNLTIYELDVASSYVNLGETGVVIVASGTTCNLSMNWHYSYATWLPPMEISDQGIASVQVEGMEIGLSLGLLSSEGGLKLSLSECGCHVKDISIELEGGASWFYQGMVNAFKDQIGASVETTISNKLTEGVSDLDSFLQSLPKEIPVDDKAALNVTFTSDPILRDSSITFEIDGLFTKTETNQVLKSSSFRKSAAPSAICPGNSKMLGISLDEAVFNSAAALYYNAEFMQWVVDKIPDQALLNTARWRFIIPQLYRKYPNQDMNLNISLSSPPLVKISEQYVGANVNADLVINVLEADQVIPVACISLVIRGSGALRVMGNNLGGSVRLEDFSMSLEWSNIGNLHLHLLQPIVWTVIQTVFVPYANDHLEKGFPLPIIHGFTLEKAEIICSSSEITVCSDVAYLDSSQQPRSQLSLSSSTPWITTLL</sequence>
<dbReference type="GeneID" id="108849474"/>
<dbReference type="OrthoDB" id="10255543at2759"/>
<feature type="signal peptide" evidence="3">
    <location>
        <begin position="1"/>
        <end position="24"/>
    </location>
</feature>
<dbReference type="InterPro" id="IPR001124">
    <property type="entry name" value="Lipid-bd_serum_glycop_C"/>
</dbReference>
<dbReference type="GO" id="GO:0005615">
    <property type="term" value="C:extracellular space"/>
    <property type="evidence" value="ECO:0007669"/>
    <property type="project" value="InterPro"/>
</dbReference>